<feature type="domain" description="Calcineurin-like phosphoesterase" evidence="1">
    <location>
        <begin position="7"/>
        <end position="140"/>
    </location>
</feature>
<dbReference type="Proteomes" id="UP001597525">
    <property type="component" value="Unassembled WGS sequence"/>
</dbReference>
<keyword evidence="3" id="KW-1185">Reference proteome</keyword>
<dbReference type="InterPro" id="IPR050126">
    <property type="entry name" value="Ap4A_hydrolase"/>
</dbReference>
<organism evidence="2 3">
    <name type="scientific">Sphingobacterium bambusae</name>
    <dbReference type="NCBI Taxonomy" id="662858"/>
    <lineage>
        <taxon>Bacteria</taxon>
        <taxon>Pseudomonadati</taxon>
        <taxon>Bacteroidota</taxon>
        <taxon>Sphingobacteriia</taxon>
        <taxon>Sphingobacteriales</taxon>
        <taxon>Sphingobacteriaceae</taxon>
        <taxon>Sphingobacterium</taxon>
    </lineage>
</organism>
<protein>
    <submittedName>
        <fullName evidence="2">Metallophosphoesterase</fullName>
    </submittedName>
</protein>
<dbReference type="PANTHER" id="PTHR42850">
    <property type="entry name" value="METALLOPHOSPHOESTERASE"/>
    <property type="match status" value="1"/>
</dbReference>
<gene>
    <name evidence="2" type="ORF">ACFS7Y_07580</name>
</gene>
<dbReference type="InterPro" id="IPR004843">
    <property type="entry name" value="Calcineurin-like_PHP"/>
</dbReference>
<accession>A0ABW6BD85</accession>
<evidence type="ECO:0000313" key="3">
    <source>
        <dbReference type="Proteomes" id="UP001597525"/>
    </source>
</evidence>
<reference evidence="3" key="1">
    <citation type="journal article" date="2019" name="Int. J. Syst. Evol. Microbiol.">
        <title>The Global Catalogue of Microorganisms (GCM) 10K type strain sequencing project: providing services to taxonomists for standard genome sequencing and annotation.</title>
        <authorList>
            <consortium name="The Broad Institute Genomics Platform"/>
            <consortium name="The Broad Institute Genome Sequencing Center for Infectious Disease"/>
            <person name="Wu L."/>
            <person name="Ma J."/>
        </authorList>
    </citation>
    <scope>NUCLEOTIDE SEQUENCE [LARGE SCALE GENOMIC DNA]</scope>
    <source>
        <strain evidence="3">KCTC 22814</strain>
    </source>
</reference>
<dbReference type="SUPFAM" id="SSF56300">
    <property type="entry name" value="Metallo-dependent phosphatases"/>
    <property type="match status" value="1"/>
</dbReference>
<sequence length="259" mass="29937">MDGGTKRTFVMGDIHGAFAALQECLQLSGFDYEVDTLIQLGDVLDGKDQAFECVEELLKIKNLIAIKGNHDVWFMEFLETGRHPRHWRHGAVGTIISYLRHVQPPDIYFPKGDGFETTLAPHRIPAHHHQFFQEQRLYYIDDQKRLFVHAGFDTRTYFHGQDEENYYFDRSLWMDAMNGIDPDVYAPWGNQKTSFAEIYIGHTQTINWNSDQPMTVFNITNMDTGAGGKGRLSIMDIDSKEYWQSTLIPELYSQSMLRG</sequence>
<dbReference type="EMBL" id="JBHUPB010000005">
    <property type="protein sequence ID" value="MFD2967242.1"/>
    <property type="molecule type" value="Genomic_DNA"/>
</dbReference>
<dbReference type="Gene3D" id="3.60.21.10">
    <property type="match status" value="1"/>
</dbReference>
<evidence type="ECO:0000259" key="1">
    <source>
        <dbReference type="Pfam" id="PF00149"/>
    </source>
</evidence>
<dbReference type="PANTHER" id="PTHR42850:SF4">
    <property type="entry name" value="ZINC-DEPENDENT ENDOPOLYPHOSPHATASE"/>
    <property type="match status" value="1"/>
</dbReference>
<dbReference type="Pfam" id="PF00149">
    <property type="entry name" value="Metallophos"/>
    <property type="match status" value="1"/>
</dbReference>
<dbReference type="RefSeq" id="WP_320185069.1">
    <property type="nucleotide sequence ID" value="NZ_CP138332.1"/>
</dbReference>
<evidence type="ECO:0000313" key="2">
    <source>
        <dbReference type="EMBL" id="MFD2967242.1"/>
    </source>
</evidence>
<proteinExistence type="predicted"/>
<name>A0ABW6BD85_9SPHI</name>
<dbReference type="InterPro" id="IPR029052">
    <property type="entry name" value="Metallo-depent_PP-like"/>
</dbReference>
<comment type="caution">
    <text evidence="2">The sequence shown here is derived from an EMBL/GenBank/DDBJ whole genome shotgun (WGS) entry which is preliminary data.</text>
</comment>